<dbReference type="PANTHER" id="PTHR43712">
    <property type="entry name" value="PUTATIVE (AFU_ORTHOLOGUE AFUA_4G14580)-RELATED"/>
    <property type="match status" value="1"/>
</dbReference>
<dbReference type="InterPro" id="IPR029063">
    <property type="entry name" value="SAM-dependent_MTases_sf"/>
</dbReference>
<comment type="caution">
    <text evidence="5">The sequence shown here is derived from an EMBL/GenBank/DDBJ whole genome shotgun (WGS) entry which is preliminary data.</text>
</comment>
<feature type="domain" description="O-methyltransferase C-terminal" evidence="4">
    <location>
        <begin position="255"/>
        <end position="395"/>
    </location>
</feature>
<gene>
    <name evidence="5" type="ORF">IM811_012842</name>
</gene>
<keyword evidence="1" id="KW-0489">Methyltransferase</keyword>
<dbReference type="Gene3D" id="3.40.50.150">
    <property type="entry name" value="Vaccinia Virus protein VP39"/>
    <property type="match status" value="1"/>
</dbReference>
<dbReference type="GO" id="GO:0032259">
    <property type="term" value="P:methylation"/>
    <property type="evidence" value="ECO:0007669"/>
    <property type="project" value="UniProtKB-KW"/>
</dbReference>
<evidence type="ECO:0000256" key="1">
    <source>
        <dbReference type="ARBA" id="ARBA00022603"/>
    </source>
</evidence>
<dbReference type="InterPro" id="IPR036390">
    <property type="entry name" value="WH_DNA-bd_sf"/>
</dbReference>
<keyword evidence="3" id="KW-0949">S-adenosyl-L-methionine</keyword>
<dbReference type="InterPro" id="IPR016461">
    <property type="entry name" value="COMT-like"/>
</dbReference>
<evidence type="ECO:0000259" key="4">
    <source>
        <dbReference type="Pfam" id="PF00891"/>
    </source>
</evidence>
<keyword evidence="2" id="KW-0808">Transferase</keyword>
<dbReference type="EMBL" id="JADCTT010000004">
    <property type="protein sequence ID" value="KAF9754084.1"/>
    <property type="molecule type" value="Genomic_DNA"/>
</dbReference>
<sequence length="419" mass="46154">MAPNGVSESPVDVSVATTAMNLQATSDLVKQLAAGIDALTAGGGKDDTLRQDLSIKARDLMLSLETPRETSIKHIWAETGATGAISWGVDCGLWKQIARNGDRPQSVQELASQVGVDSLLLARLLRHLAACGFITETGPDEYKPTNFTKSLSLDIIGDAYIALPSSSGGGQLKFHEFNRKRGWKNPTDAHDTSLQYAHNTDKDLFAYLQGLGYGQHFNNHMRGYRQGRLPWMAPGFFPVKERLIDGLDMSEDPVLLVDIGGSVGHDLEEFTKYHGDAPGKLILQDLPAVITEIKDLNPRITPMEYDFHTEQPVKGARAYYLHSCLHDWPDSVCESILSRVKAAMKPGYSKLLINENVIPSTGAWWESSALDMTMLMLFSAKERTEADWYDLIERAAGLKIVKIWSGGRGVESLIEVELP</sequence>
<dbReference type="Pfam" id="PF00891">
    <property type="entry name" value="Methyltransf_2"/>
    <property type="match status" value="1"/>
</dbReference>
<dbReference type="Proteomes" id="UP000616885">
    <property type="component" value="Unassembled WGS sequence"/>
</dbReference>
<dbReference type="SUPFAM" id="SSF46785">
    <property type="entry name" value="Winged helix' DNA-binding domain"/>
    <property type="match status" value="1"/>
</dbReference>
<dbReference type="InterPro" id="IPR036388">
    <property type="entry name" value="WH-like_DNA-bd_sf"/>
</dbReference>
<dbReference type="SUPFAM" id="SSF53335">
    <property type="entry name" value="S-adenosyl-L-methionine-dependent methyltransferases"/>
    <property type="match status" value="1"/>
</dbReference>
<evidence type="ECO:0000313" key="6">
    <source>
        <dbReference type="Proteomes" id="UP000616885"/>
    </source>
</evidence>
<evidence type="ECO:0000313" key="5">
    <source>
        <dbReference type="EMBL" id="KAF9754084.1"/>
    </source>
</evidence>
<accession>A0A8H7TRG2</accession>
<dbReference type="GO" id="GO:0008171">
    <property type="term" value="F:O-methyltransferase activity"/>
    <property type="evidence" value="ECO:0007669"/>
    <property type="project" value="InterPro"/>
</dbReference>
<dbReference type="Gene3D" id="1.10.10.10">
    <property type="entry name" value="Winged helix-like DNA-binding domain superfamily/Winged helix DNA-binding domain"/>
    <property type="match status" value="1"/>
</dbReference>
<dbReference type="AlphaFoldDB" id="A0A8H7TRG2"/>
<dbReference type="PROSITE" id="PS51683">
    <property type="entry name" value="SAM_OMT_II"/>
    <property type="match status" value="1"/>
</dbReference>
<dbReference type="InterPro" id="IPR001077">
    <property type="entry name" value="COMT_C"/>
</dbReference>
<protein>
    <recommendedName>
        <fullName evidence="4">O-methyltransferase C-terminal domain-containing protein</fullName>
    </recommendedName>
</protein>
<dbReference type="PANTHER" id="PTHR43712:SF17">
    <property type="entry name" value="O-METHYLTRANSFERASE"/>
    <property type="match status" value="1"/>
</dbReference>
<reference evidence="5" key="1">
    <citation type="submission" date="2020-10" db="EMBL/GenBank/DDBJ databases">
        <title>High-Quality Genome Resource of Clonostachys rosea strain S41 by Oxford Nanopore Long-Read Sequencing.</title>
        <authorList>
            <person name="Wang H."/>
        </authorList>
    </citation>
    <scope>NUCLEOTIDE SEQUENCE</scope>
    <source>
        <strain evidence="5">S41</strain>
    </source>
</reference>
<evidence type="ECO:0000256" key="3">
    <source>
        <dbReference type="ARBA" id="ARBA00022691"/>
    </source>
</evidence>
<proteinExistence type="predicted"/>
<name>A0A8H7TRG2_BIOOC</name>
<evidence type="ECO:0000256" key="2">
    <source>
        <dbReference type="ARBA" id="ARBA00022679"/>
    </source>
</evidence>
<organism evidence="5 6">
    <name type="scientific">Bionectria ochroleuca</name>
    <name type="common">Gliocladium roseum</name>
    <dbReference type="NCBI Taxonomy" id="29856"/>
    <lineage>
        <taxon>Eukaryota</taxon>
        <taxon>Fungi</taxon>
        <taxon>Dikarya</taxon>
        <taxon>Ascomycota</taxon>
        <taxon>Pezizomycotina</taxon>
        <taxon>Sordariomycetes</taxon>
        <taxon>Hypocreomycetidae</taxon>
        <taxon>Hypocreales</taxon>
        <taxon>Bionectriaceae</taxon>
        <taxon>Clonostachys</taxon>
    </lineage>
</organism>